<dbReference type="EMBL" id="CP063079">
    <property type="protein sequence ID" value="QOQ89419.1"/>
    <property type="molecule type" value="Genomic_DNA"/>
</dbReference>
<reference evidence="1 2" key="1">
    <citation type="submission" date="2020-10" db="EMBL/GenBank/DDBJ databases">
        <title>Campylobacter and Helicobacter PacBio genomes.</title>
        <authorList>
            <person name="Lane C."/>
        </authorList>
    </citation>
    <scope>NUCLEOTIDE SEQUENCE [LARGE SCALE GENOMIC DNA]</scope>
    <source>
        <strain evidence="1 2">2016D-0074</strain>
    </source>
</reference>
<gene>
    <name evidence="1" type="ORF">IMC75_02870</name>
</gene>
<protein>
    <submittedName>
        <fullName evidence="1">Uncharacterized protein</fullName>
    </submittedName>
</protein>
<accession>A0ABX6TZG9</accession>
<proteinExistence type="predicted"/>
<dbReference type="RefSeq" id="WP_197556457.1">
    <property type="nucleotide sequence ID" value="NZ_CP063079.1"/>
</dbReference>
<sequence length="138" mass="15665">MLKILILNFGTLVALTFAVIIFKEKNMSNLNSQILNTNLEKQGTSVLNSQYFMELLKYLEVSKSEEKEELNYAKLSGAISEILDNAHNENAILNAKNIEELLVIFKNFNLSHENLKVDCAMQLQNLFPNLAKNNFIIG</sequence>
<name>A0ABX6TZG9_9BACT</name>
<dbReference type="Proteomes" id="UP000595070">
    <property type="component" value="Chromosome"/>
</dbReference>
<evidence type="ECO:0000313" key="1">
    <source>
        <dbReference type="EMBL" id="QOQ89419.1"/>
    </source>
</evidence>
<organism evidence="1 2">
    <name type="scientific">Campylobacter peloridis</name>
    <dbReference type="NCBI Taxonomy" id="488546"/>
    <lineage>
        <taxon>Bacteria</taxon>
        <taxon>Pseudomonadati</taxon>
        <taxon>Campylobacterota</taxon>
        <taxon>Epsilonproteobacteria</taxon>
        <taxon>Campylobacterales</taxon>
        <taxon>Campylobacteraceae</taxon>
        <taxon>Campylobacter</taxon>
    </lineage>
</organism>
<evidence type="ECO:0000313" key="2">
    <source>
        <dbReference type="Proteomes" id="UP000595070"/>
    </source>
</evidence>
<keyword evidence="2" id="KW-1185">Reference proteome</keyword>